<protein>
    <submittedName>
        <fullName evidence="2">Uncharacterized protein</fullName>
    </submittedName>
</protein>
<feature type="non-terminal residue" evidence="2">
    <location>
        <position position="1"/>
    </location>
</feature>
<comment type="caution">
    <text evidence="2">The sequence shown here is derived from an EMBL/GenBank/DDBJ whole genome shotgun (WGS) entry which is preliminary data.</text>
</comment>
<proteinExistence type="predicted"/>
<evidence type="ECO:0000313" key="3">
    <source>
        <dbReference type="Proteomes" id="UP000236291"/>
    </source>
</evidence>
<dbReference type="EMBL" id="ASHM01071889">
    <property type="protein sequence ID" value="PNX55537.1"/>
    <property type="molecule type" value="Genomic_DNA"/>
</dbReference>
<name>A0A2K3JND0_TRIPR</name>
<feature type="region of interest" description="Disordered" evidence="1">
    <location>
        <begin position="1"/>
        <end position="51"/>
    </location>
</feature>
<sequence>VNGAPRDPWGSVGMGMKEEYSPQRKMGTGMRNILDGGARSGKVSSAQSPPY</sequence>
<feature type="compositionally biased region" description="Polar residues" evidence="1">
    <location>
        <begin position="42"/>
        <end position="51"/>
    </location>
</feature>
<reference evidence="2 3" key="2">
    <citation type="journal article" date="2017" name="Front. Plant Sci.">
        <title>Gene Classification and Mining of Molecular Markers Useful in Red Clover (Trifolium pratense) Breeding.</title>
        <authorList>
            <person name="Istvanek J."/>
            <person name="Dluhosova J."/>
            <person name="Dluhos P."/>
            <person name="Patkova L."/>
            <person name="Nedelnik J."/>
            <person name="Repkova J."/>
        </authorList>
    </citation>
    <scope>NUCLEOTIDE SEQUENCE [LARGE SCALE GENOMIC DNA]</scope>
    <source>
        <strain evidence="3">cv. Tatra</strain>
        <tissue evidence="2">Young leaves</tissue>
    </source>
</reference>
<dbReference type="Proteomes" id="UP000236291">
    <property type="component" value="Unassembled WGS sequence"/>
</dbReference>
<evidence type="ECO:0000313" key="2">
    <source>
        <dbReference type="EMBL" id="PNX55537.1"/>
    </source>
</evidence>
<organism evidence="2 3">
    <name type="scientific">Trifolium pratense</name>
    <name type="common">Red clover</name>
    <dbReference type="NCBI Taxonomy" id="57577"/>
    <lineage>
        <taxon>Eukaryota</taxon>
        <taxon>Viridiplantae</taxon>
        <taxon>Streptophyta</taxon>
        <taxon>Embryophyta</taxon>
        <taxon>Tracheophyta</taxon>
        <taxon>Spermatophyta</taxon>
        <taxon>Magnoliopsida</taxon>
        <taxon>eudicotyledons</taxon>
        <taxon>Gunneridae</taxon>
        <taxon>Pentapetalae</taxon>
        <taxon>rosids</taxon>
        <taxon>fabids</taxon>
        <taxon>Fabales</taxon>
        <taxon>Fabaceae</taxon>
        <taxon>Papilionoideae</taxon>
        <taxon>50 kb inversion clade</taxon>
        <taxon>NPAAA clade</taxon>
        <taxon>Hologalegina</taxon>
        <taxon>IRL clade</taxon>
        <taxon>Trifolieae</taxon>
        <taxon>Trifolium</taxon>
    </lineage>
</organism>
<evidence type="ECO:0000256" key="1">
    <source>
        <dbReference type="SAM" id="MobiDB-lite"/>
    </source>
</evidence>
<gene>
    <name evidence="2" type="ORF">L195_g049166</name>
</gene>
<reference evidence="2 3" key="1">
    <citation type="journal article" date="2014" name="Am. J. Bot.">
        <title>Genome assembly and annotation for red clover (Trifolium pratense; Fabaceae).</title>
        <authorList>
            <person name="Istvanek J."/>
            <person name="Jaros M."/>
            <person name="Krenek A."/>
            <person name="Repkova J."/>
        </authorList>
    </citation>
    <scope>NUCLEOTIDE SEQUENCE [LARGE SCALE GENOMIC DNA]</scope>
    <source>
        <strain evidence="3">cv. Tatra</strain>
        <tissue evidence="2">Young leaves</tissue>
    </source>
</reference>
<dbReference type="AlphaFoldDB" id="A0A2K3JND0"/>
<accession>A0A2K3JND0</accession>